<dbReference type="GO" id="GO:0070006">
    <property type="term" value="F:metalloaminopeptidase activity"/>
    <property type="evidence" value="ECO:0007669"/>
    <property type="project" value="InterPro"/>
</dbReference>
<dbReference type="GO" id="GO:0006508">
    <property type="term" value="P:proteolysis"/>
    <property type="evidence" value="ECO:0007669"/>
    <property type="project" value="InterPro"/>
</dbReference>
<evidence type="ECO:0000313" key="3">
    <source>
        <dbReference type="Proteomes" id="UP000249061"/>
    </source>
</evidence>
<evidence type="ECO:0000259" key="1">
    <source>
        <dbReference type="Pfam" id="PF02789"/>
    </source>
</evidence>
<proteinExistence type="predicted"/>
<name>A0A2W5TB86_9BACT</name>
<dbReference type="AlphaFoldDB" id="A0A2W5TB86"/>
<dbReference type="Proteomes" id="UP000249061">
    <property type="component" value="Unassembled WGS sequence"/>
</dbReference>
<gene>
    <name evidence="2" type="ORF">DI536_14360</name>
</gene>
<dbReference type="EMBL" id="QFQP01000011">
    <property type="protein sequence ID" value="PZR12750.1"/>
    <property type="molecule type" value="Genomic_DNA"/>
</dbReference>
<dbReference type="InterPro" id="IPR043472">
    <property type="entry name" value="Macro_dom-like"/>
</dbReference>
<comment type="caution">
    <text evidence="2">The sequence shown here is derived from an EMBL/GenBank/DDBJ whole genome shotgun (WGS) entry which is preliminary data.</text>
</comment>
<reference evidence="2 3" key="1">
    <citation type="submission" date="2017-08" db="EMBL/GenBank/DDBJ databases">
        <title>Infants hospitalized years apart are colonized by the same room-sourced microbial strains.</title>
        <authorList>
            <person name="Brooks B."/>
            <person name="Olm M.R."/>
            <person name="Firek B.A."/>
            <person name="Baker R."/>
            <person name="Thomas B.C."/>
            <person name="Morowitz M.J."/>
            <person name="Banfield J.F."/>
        </authorList>
    </citation>
    <scope>NUCLEOTIDE SEQUENCE [LARGE SCALE GENOMIC DNA]</scope>
    <source>
        <strain evidence="2">S2_003_000_R2_14</strain>
    </source>
</reference>
<accession>A0A2W5TB86</accession>
<feature type="domain" description="Peptidase M17 leucyl aminopeptidase N-terminal" evidence="1">
    <location>
        <begin position="29"/>
        <end position="121"/>
    </location>
</feature>
<organism evidence="2 3">
    <name type="scientific">Archangium gephyra</name>
    <dbReference type="NCBI Taxonomy" id="48"/>
    <lineage>
        <taxon>Bacteria</taxon>
        <taxon>Pseudomonadati</taxon>
        <taxon>Myxococcota</taxon>
        <taxon>Myxococcia</taxon>
        <taxon>Myxococcales</taxon>
        <taxon>Cystobacterineae</taxon>
        <taxon>Archangiaceae</taxon>
        <taxon>Archangium</taxon>
    </lineage>
</organism>
<dbReference type="Gene3D" id="3.40.220.10">
    <property type="entry name" value="Leucine Aminopeptidase, subunit E, domain 1"/>
    <property type="match status" value="1"/>
</dbReference>
<protein>
    <submittedName>
        <fullName evidence="2">Peptidase M17</fullName>
    </submittedName>
</protein>
<dbReference type="Pfam" id="PF02789">
    <property type="entry name" value="Peptidase_M17_N"/>
    <property type="match status" value="1"/>
</dbReference>
<evidence type="ECO:0000313" key="2">
    <source>
        <dbReference type="EMBL" id="PZR12750.1"/>
    </source>
</evidence>
<dbReference type="SUPFAM" id="SSF52949">
    <property type="entry name" value="Macro domain-like"/>
    <property type="match status" value="1"/>
</dbReference>
<dbReference type="InterPro" id="IPR008283">
    <property type="entry name" value="Peptidase_M17_N"/>
</dbReference>
<sequence>MKPQQLTVGLEALDSLSGIEALCCFVTEDERPLSGAAGFLDWRLCGELSRVLGSGFFIGAPGDKLLVPTDARVPARRIFAIGLGRSQSVTALGLEHALTGAAAMLTRAQVPSVALAFPTLPKAVAGQRDELVERAFAPHFQGAVAVFSP</sequence>